<feature type="compositionally biased region" description="Basic and acidic residues" evidence="1">
    <location>
        <begin position="29"/>
        <end position="42"/>
    </location>
</feature>
<feature type="compositionally biased region" description="Low complexity" evidence="1">
    <location>
        <begin position="56"/>
        <end position="84"/>
    </location>
</feature>
<dbReference type="InParanoid" id="Q2GY05"/>
<dbReference type="OMA" id="ACRHISR"/>
<reference evidence="4" key="1">
    <citation type="journal article" date="2015" name="Genome Announc.">
        <title>Draft genome sequence of the cellulolytic fungus Chaetomium globosum.</title>
        <authorList>
            <person name="Cuomo C.A."/>
            <person name="Untereiner W.A."/>
            <person name="Ma L.-J."/>
            <person name="Grabherr M."/>
            <person name="Birren B.W."/>
        </authorList>
    </citation>
    <scope>NUCLEOTIDE SEQUENCE [LARGE SCALE GENOMIC DNA]</scope>
    <source>
        <strain evidence="4">ATCC 6205 / CBS 148.51 / DSM 1962 / NBRC 6347 / NRRL 1970</strain>
    </source>
</reference>
<feature type="region of interest" description="Disordered" evidence="1">
    <location>
        <begin position="1"/>
        <end position="118"/>
    </location>
</feature>
<dbReference type="STRING" id="306901.Q2GY05"/>
<protein>
    <recommendedName>
        <fullName evidence="2">DNA repair protein rhp7 treble clef domain-containing protein</fullName>
    </recommendedName>
</protein>
<dbReference type="FunFam" id="3.80.10.10:FF:000601">
    <property type="entry name" value="DNA repair protein Rad7, protein"/>
    <property type="match status" value="1"/>
</dbReference>
<feature type="compositionally biased region" description="Basic and acidic residues" evidence="1">
    <location>
        <begin position="85"/>
        <end position="102"/>
    </location>
</feature>
<gene>
    <name evidence="3" type="ORF">CHGG_07149</name>
</gene>
<organism evidence="3 4">
    <name type="scientific">Chaetomium globosum (strain ATCC 6205 / CBS 148.51 / DSM 1962 / NBRC 6347 / NRRL 1970)</name>
    <name type="common">Soil fungus</name>
    <dbReference type="NCBI Taxonomy" id="306901"/>
    <lineage>
        <taxon>Eukaryota</taxon>
        <taxon>Fungi</taxon>
        <taxon>Dikarya</taxon>
        <taxon>Ascomycota</taxon>
        <taxon>Pezizomycotina</taxon>
        <taxon>Sordariomycetes</taxon>
        <taxon>Sordariomycetidae</taxon>
        <taxon>Sordariales</taxon>
        <taxon>Chaetomiaceae</taxon>
        <taxon>Chaetomium</taxon>
    </lineage>
</organism>
<sequence>MAAGSRQARQQRQIAFDQSHNISAYQIRLDADARRRAARDEQGEPANGDNQSNDQTSVASPAATPAVTASPAPTTRSRRAAAAPSREEEARKKEQKAIEKIKASKKFQKRKRGVESEDEDELARALLQSTAPLPGQQENCESCGKRFTVTAYSRNGPNGGLLCSPCSKELDKDNAAQKKKPKRATGGAVGRRRQLQSNILDGTYSLGAKSLMTLCIETLAKNIDLAEDLGDLPSPIIDKIARKLSKHRLLDSRTLSLFLQPTTEEVCIYDGAKLSSDDFIRIFQTVPGLKKLKVRNGIHFKGQVLDFLMTRNIELEDLYLHGANLLSKDKWKEYLEKKGHALRALRVYFTDLHFGDEILALLPTTCPSLTRLKVSHNQEVTGTGVAAIGQISTLRHLSLDLRNEIHSDIYVDLLSKIGAGLETLCLTRVPQADNTVLDAIHTHCRSLTKLRITESEEMTDAGFVRLFRDWANPGLTIVDFQKCRQLDSARPRDNPDGLGLCSDGFRALVAHSGKTLRELNVHGCRHIAVGAFEDVFRSEVGGRQYEAMQKLEISFCEEVTDFVVGCVFRCCPSLRELNVFGCMKVRDVRVPRGKILVGVPNAKGMVIEGDDDEDVCLWAAFGGDGRHINVEKGVLHGGL</sequence>
<dbReference type="AlphaFoldDB" id="Q2GY05"/>
<dbReference type="FunCoup" id="Q2GY05">
    <property type="interactions" value="29"/>
</dbReference>
<dbReference type="EMBL" id="CH408033">
    <property type="protein sequence ID" value="EAQ85896.1"/>
    <property type="molecule type" value="Genomic_DNA"/>
</dbReference>
<dbReference type="SMART" id="SM00367">
    <property type="entry name" value="LRR_CC"/>
    <property type="match status" value="2"/>
</dbReference>
<name>Q2GY05_CHAGB</name>
<dbReference type="VEuPathDB" id="FungiDB:CHGG_07149"/>
<dbReference type="InterPro" id="IPR001611">
    <property type="entry name" value="Leu-rich_rpt"/>
</dbReference>
<dbReference type="Pfam" id="PF13516">
    <property type="entry name" value="LRR_6"/>
    <property type="match status" value="1"/>
</dbReference>
<dbReference type="InterPro" id="IPR006553">
    <property type="entry name" value="Leu-rich_rpt_Cys-con_subtyp"/>
</dbReference>
<evidence type="ECO:0000259" key="2">
    <source>
        <dbReference type="Pfam" id="PF23550"/>
    </source>
</evidence>
<accession>Q2GY05</accession>
<dbReference type="GO" id="GO:0031146">
    <property type="term" value="P:SCF-dependent proteasomal ubiquitin-dependent protein catabolic process"/>
    <property type="evidence" value="ECO:0007669"/>
    <property type="project" value="TreeGrafter"/>
</dbReference>
<dbReference type="Proteomes" id="UP000001056">
    <property type="component" value="Unassembled WGS sequence"/>
</dbReference>
<feature type="domain" description="DNA repair protein rhp7 treble clef" evidence="2">
    <location>
        <begin position="134"/>
        <end position="172"/>
    </location>
</feature>
<dbReference type="HOGENOM" id="CLU_006598_1_0_1"/>
<dbReference type="OrthoDB" id="1924287at2759"/>
<dbReference type="PANTHER" id="PTHR13318:SF190">
    <property type="entry name" value="PARTNER OF PAIRED, ISOFORM B"/>
    <property type="match status" value="1"/>
</dbReference>
<feature type="compositionally biased region" description="Low complexity" evidence="1">
    <location>
        <begin position="1"/>
        <end position="15"/>
    </location>
</feature>
<feature type="compositionally biased region" description="Basic residues" evidence="1">
    <location>
        <begin position="103"/>
        <end position="112"/>
    </location>
</feature>
<dbReference type="RefSeq" id="XP_001224805.1">
    <property type="nucleotide sequence ID" value="XM_001224804.1"/>
</dbReference>
<keyword evidence="4" id="KW-1185">Reference proteome</keyword>
<dbReference type="InterPro" id="IPR056451">
    <property type="entry name" value="Znf_Tbcl_Rhp7"/>
</dbReference>
<evidence type="ECO:0000313" key="4">
    <source>
        <dbReference type="Proteomes" id="UP000001056"/>
    </source>
</evidence>
<dbReference type="eggNOG" id="KOG1947">
    <property type="taxonomic scope" value="Eukaryota"/>
</dbReference>
<dbReference type="Pfam" id="PF23550">
    <property type="entry name" value="zf_Tbcl_Rhp7"/>
    <property type="match status" value="1"/>
</dbReference>
<evidence type="ECO:0000256" key="1">
    <source>
        <dbReference type="SAM" id="MobiDB-lite"/>
    </source>
</evidence>
<feature type="region of interest" description="Disordered" evidence="1">
    <location>
        <begin position="172"/>
        <end position="191"/>
    </location>
</feature>
<dbReference type="InterPro" id="IPR032675">
    <property type="entry name" value="LRR_dom_sf"/>
</dbReference>
<dbReference type="GO" id="GO:0019005">
    <property type="term" value="C:SCF ubiquitin ligase complex"/>
    <property type="evidence" value="ECO:0007669"/>
    <property type="project" value="TreeGrafter"/>
</dbReference>
<proteinExistence type="predicted"/>
<dbReference type="Gene3D" id="3.80.10.10">
    <property type="entry name" value="Ribonuclease Inhibitor"/>
    <property type="match status" value="2"/>
</dbReference>
<dbReference type="SUPFAM" id="SSF52047">
    <property type="entry name" value="RNI-like"/>
    <property type="match status" value="1"/>
</dbReference>
<dbReference type="PANTHER" id="PTHR13318">
    <property type="entry name" value="PARTNER OF PAIRED, ISOFORM B-RELATED"/>
    <property type="match status" value="1"/>
</dbReference>
<dbReference type="GeneID" id="4394255"/>
<evidence type="ECO:0000313" key="3">
    <source>
        <dbReference type="EMBL" id="EAQ85896.1"/>
    </source>
</evidence>